<dbReference type="EMBL" id="FMXQ01000001">
    <property type="protein sequence ID" value="SDB02644.1"/>
    <property type="molecule type" value="Genomic_DNA"/>
</dbReference>
<dbReference type="STRING" id="665467.SAMN02982931_00092"/>
<protein>
    <submittedName>
        <fullName evidence="2">Pimeloyl-ACP methyl ester carboxylesterase</fullName>
    </submittedName>
</protein>
<reference evidence="2 3" key="1">
    <citation type="submission" date="2016-10" db="EMBL/GenBank/DDBJ databases">
        <authorList>
            <person name="de Groot N.N."/>
        </authorList>
    </citation>
    <scope>NUCLEOTIDE SEQUENCE [LARGE SCALE GENOMIC DNA]</scope>
    <source>
        <strain evidence="2 3">ATCC 35022</strain>
    </source>
</reference>
<dbReference type="Pfam" id="PF12697">
    <property type="entry name" value="Abhydrolase_6"/>
    <property type="match status" value="1"/>
</dbReference>
<dbReference type="InterPro" id="IPR029058">
    <property type="entry name" value="AB_hydrolase_fold"/>
</dbReference>
<evidence type="ECO:0000313" key="2">
    <source>
        <dbReference type="EMBL" id="SDB02644.1"/>
    </source>
</evidence>
<dbReference type="Gene3D" id="3.40.50.1820">
    <property type="entry name" value="alpha/beta hydrolase"/>
    <property type="match status" value="1"/>
</dbReference>
<dbReference type="PRINTS" id="PR00111">
    <property type="entry name" value="ABHYDROLASE"/>
</dbReference>
<dbReference type="Proteomes" id="UP000199071">
    <property type="component" value="Unassembled WGS sequence"/>
</dbReference>
<dbReference type="OrthoDB" id="9814966at2"/>
<dbReference type="InterPro" id="IPR000073">
    <property type="entry name" value="AB_hydrolase_1"/>
</dbReference>
<dbReference type="AlphaFoldDB" id="A0A1G6A2I1"/>
<gene>
    <name evidence="2" type="ORF">SAMN02982931_00092</name>
</gene>
<dbReference type="SUPFAM" id="SSF53474">
    <property type="entry name" value="alpha/beta-Hydrolases"/>
    <property type="match status" value="1"/>
</dbReference>
<proteinExistence type="predicted"/>
<evidence type="ECO:0000259" key="1">
    <source>
        <dbReference type="Pfam" id="PF12697"/>
    </source>
</evidence>
<dbReference type="PANTHER" id="PTHR43689:SF8">
    <property type="entry name" value="ALPHA_BETA-HYDROLASES SUPERFAMILY PROTEIN"/>
    <property type="match status" value="1"/>
</dbReference>
<dbReference type="PANTHER" id="PTHR43689">
    <property type="entry name" value="HYDROLASE"/>
    <property type="match status" value="1"/>
</dbReference>
<feature type="domain" description="AB hydrolase-1" evidence="1">
    <location>
        <begin position="12"/>
        <end position="228"/>
    </location>
</feature>
<organism evidence="2 3">
    <name type="scientific">Bauldia litoralis</name>
    <dbReference type="NCBI Taxonomy" id="665467"/>
    <lineage>
        <taxon>Bacteria</taxon>
        <taxon>Pseudomonadati</taxon>
        <taxon>Pseudomonadota</taxon>
        <taxon>Alphaproteobacteria</taxon>
        <taxon>Hyphomicrobiales</taxon>
        <taxon>Kaistiaceae</taxon>
        <taxon>Bauldia</taxon>
    </lineage>
</organism>
<evidence type="ECO:0000313" key="3">
    <source>
        <dbReference type="Proteomes" id="UP000199071"/>
    </source>
</evidence>
<name>A0A1G6A2I1_9HYPH</name>
<sequence length="248" mass="26266">MPRRANRMKPPILLLHGACSQPAHLDAWQAFFAAAGYACRAPALPGHVPDDPGALARLTMKDYLAAVVAAHGECDQPPIVIGHSLGGLLAQQLAAQVDCAAIVLVASLPPGPLPMTALAAPHFLPLAPLVLLGRPLRPTRIGLEMLTLHDLAVAEREEILPDFVHESGRVYRALVFGLARVDPAAVRCPVLVVHGKSDRLVPLSTGRKLAKRYGAEIVALPGHGHWLIAGSLLETAAAPVLDWIESLP</sequence>
<keyword evidence="3" id="KW-1185">Reference proteome</keyword>
<accession>A0A1G6A2I1</accession>